<evidence type="ECO:0000313" key="2">
    <source>
        <dbReference type="Proteomes" id="UP000652761"/>
    </source>
</evidence>
<dbReference type="AlphaFoldDB" id="A0A843W1R9"/>
<evidence type="ECO:0000313" key="1">
    <source>
        <dbReference type="EMBL" id="MQL97239.1"/>
    </source>
</evidence>
<gene>
    <name evidence="1" type="ORF">Taro_029940</name>
</gene>
<accession>A0A843W1R9</accession>
<comment type="caution">
    <text evidence="1">The sequence shown here is derived from an EMBL/GenBank/DDBJ whole genome shotgun (WGS) entry which is preliminary data.</text>
</comment>
<organism evidence="1 2">
    <name type="scientific">Colocasia esculenta</name>
    <name type="common">Wild taro</name>
    <name type="synonym">Arum esculentum</name>
    <dbReference type="NCBI Taxonomy" id="4460"/>
    <lineage>
        <taxon>Eukaryota</taxon>
        <taxon>Viridiplantae</taxon>
        <taxon>Streptophyta</taxon>
        <taxon>Embryophyta</taxon>
        <taxon>Tracheophyta</taxon>
        <taxon>Spermatophyta</taxon>
        <taxon>Magnoliopsida</taxon>
        <taxon>Liliopsida</taxon>
        <taxon>Araceae</taxon>
        <taxon>Aroideae</taxon>
        <taxon>Colocasieae</taxon>
        <taxon>Colocasia</taxon>
    </lineage>
</organism>
<dbReference type="EMBL" id="NMUH01002021">
    <property type="protein sequence ID" value="MQL97239.1"/>
    <property type="molecule type" value="Genomic_DNA"/>
</dbReference>
<keyword evidence="2" id="KW-1185">Reference proteome</keyword>
<name>A0A843W1R9_COLES</name>
<sequence>MIYIRVPYRTPSSLQSLEGATTEEACRTGKPYLPGRGRWVIKKAYGLDWRPTLHFWWERPSTISPSGRVDVIICALGLPGHQAGNCSGDAEQESYSTAGCPEALLVLRGPHRALNRVCSVGGPWTRQATGCSETTLKDAWHLAGRARLSAKP</sequence>
<proteinExistence type="predicted"/>
<reference evidence="1" key="1">
    <citation type="submission" date="2017-07" db="EMBL/GenBank/DDBJ databases">
        <title>Taro Niue Genome Assembly and Annotation.</title>
        <authorList>
            <person name="Atibalentja N."/>
            <person name="Keating K."/>
            <person name="Fields C.J."/>
        </authorList>
    </citation>
    <scope>NUCLEOTIDE SEQUENCE</scope>
    <source>
        <strain evidence="1">Niue_2</strain>
        <tissue evidence="1">Leaf</tissue>
    </source>
</reference>
<protein>
    <submittedName>
        <fullName evidence="1">Uncharacterized protein</fullName>
    </submittedName>
</protein>
<dbReference type="Proteomes" id="UP000652761">
    <property type="component" value="Unassembled WGS sequence"/>
</dbReference>